<proteinExistence type="inferred from homology"/>
<sequence length="484" mass="55239">MLVLLLLGVLLYLFVWSMRLPGTGIPELPGKLPIIGHGLMFFGDGKHIHKTFKWLGEEAIKLGGVVSVNFGPIKVYVVADPDDSAVVATNCLAKGFFYDFSNAYIGNAILCAKLPLWKQQRKALNPAFKQQILNNFMDIFNNQGRRLIMQFAAHGPGSFDHHHPILINNLESSLQTLAGYHIDEIADKCDTYVQSVEEFLHIVSERFSKIWWYSDYLFSFSDLKKRLDKCTNIIHSYSLNAIKKKRLERKFNSTSEKDLNCRTEETISLLDFILDQDKSKQFLTDEEIREQIDVFLIASFDTSATALIYLLTVVGSYPEVQQKIYDEILAEVGDNKDVTKDVLPKLVYLEAVIKETLRIYTVVPAIARKTDIDLKLKNYTIPKGSSISIMLGTLHQHPQWGPDAHQFRPERWFTENLNVFAPFSMGKRNCIGKVYAMMSMKVLLVHVFRHYKVTGDISNTEHRLGVLLKPATGHHIKLDKRNKT</sequence>
<dbReference type="InterPro" id="IPR050196">
    <property type="entry name" value="Cytochrome_P450_Monoox"/>
</dbReference>
<dbReference type="GO" id="GO:0005789">
    <property type="term" value="C:endoplasmic reticulum membrane"/>
    <property type="evidence" value="ECO:0007669"/>
    <property type="project" value="UniProtKB-SubCell"/>
</dbReference>
<dbReference type="AlphaFoldDB" id="A0A6J2KRF2"/>
<dbReference type="GO" id="GO:0016705">
    <property type="term" value="F:oxidoreductase activity, acting on paired donors, with incorporation or reduction of molecular oxygen"/>
    <property type="evidence" value="ECO:0007669"/>
    <property type="project" value="InterPro"/>
</dbReference>
<evidence type="ECO:0000256" key="12">
    <source>
        <dbReference type="ARBA" id="ARBA00023033"/>
    </source>
</evidence>
<keyword evidence="11 14" id="KW-0408">Iron</keyword>
<comment type="function">
    <text evidence="2">May be involved in the metabolism of insect hormones and in the breakdown of synthetic insecticides.</text>
</comment>
<keyword evidence="12 15" id="KW-0503">Monooxygenase</keyword>
<dbReference type="GeneID" id="114253008"/>
<evidence type="ECO:0000256" key="10">
    <source>
        <dbReference type="ARBA" id="ARBA00023002"/>
    </source>
</evidence>
<evidence type="ECO:0000256" key="14">
    <source>
        <dbReference type="PIRSR" id="PIRSR602401-1"/>
    </source>
</evidence>
<evidence type="ECO:0000256" key="9">
    <source>
        <dbReference type="ARBA" id="ARBA00022848"/>
    </source>
</evidence>
<dbReference type="PROSITE" id="PS00086">
    <property type="entry name" value="CYTOCHROME_P450"/>
    <property type="match status" value="1"/>
</dbReference>
<protein>
    <submittedName>
        <fullName evidence="18">Cytochrome P450 4V2-like</fullName>
    </submittedName>
</protein>
<evidence type="ECO:0000256" key="8">
    <source>
        <dbReference type="ARBA" id="ARBA00022824"/>
    </source>
</evidence>
<keyword evidence="9" id="KW-0492">Microsome</keyword>
<dbReference type="RefSeq" id="XP_028043542.1">
    <property type="nucleotide sequence ID" value="XM_028187741.1"/>
</dbReference>
<dbReference type="InterPro" id="IPR036396">
    <property type="entry name" value="Cyt_P450_sf"/>
</dbReference>
<evidence type="ECO:0000256" key="11">
    <source>
        <dbReference type="ARBA" id="ARBA00023004"/>
    </source>
</evidence>
<evidence type="ECO:0000256" key="15">
    <source>
        <dbReference type="RuleBase" id="RU000461"/>
    </source>
</evidence>
<keyword evidence="6 14" id="KW-0349">Heme</keyword>
<gene>
    <name evidence="18" type="primary">LOC114253008</name>
</gene>
<accession>A0A6J2KRF2</accession>
<evidence type="ECO:0000313" key="17">
    <source>
        <dbReference type="Proteomes" id="UP000504629"/>
    </source>
</evidence>
<dbReference type="PANTHER" id="PTHR24291:SF189">
    <property type="entry name" value="CYTOCHROME P450 4C3-RELATED"/>
    <property type="match status" value="1"/>
</dbReference>
<dbReference type="PANTHER" id="PTHR24291">
    <property type="entry name" value="CYTOCHROME P450 FAMILY 4"/>
    <property type="match status" value="1"/>
</dbReference>
<comment type="similarity">
    <text evidence="5 15">Belongs to the cytochrome P450 family.</text>
</comment>
<evidence type="ECO:0000256" key="6">
    <source>
        <dbReference type="ARBA" id="ARBA00022617"/>
    </source>
</evidence>
<dbReference type="PRINTS" id="PR00385">
    <property type="entry name" value="P450"/>
</dbReference>
<feature type="signal peptide" evidence="16">
    <location>
        <begin position="1"/>
        <end position="17"/>
    </location>
</feature>
<keyword evidence="16" id="KW-0732">Signal</keyword>
<dbReference type="Pfam" id="PF00067">
    <property type="entry name" value="p450"/>
    <property type="match status" value="1"/>
</dbReference>
<evidence type="ECO:0000256" key="1">
    <source>
        <dbReference type="ARBA" id="ARBA00001971"/>
    </source>
</evidence>
<evidence type="ECO:0000256" key="4">
    <source>
        <dbReference type="ARBA" id="ARBA00004406"/>
    </source>
</evidence>
<name>A0A6J2KRF2_BOMMA</name>
<dbReference type="PRINTS" id="PR00463">
    <property type="entry name" value="EP450I"/>
</dbReference>
<dbReference type="Gene3D" id="1.10.630.10">
    <property type="entry name" value="Cytochrome P450"/>
    <property type="match status" value="1"/>
</dbReference>
<feature type="binding site" description="axial binding residue" evidence="14">
    <location>
        <position position="430"/>
    </location>
    <ligand>
        <name>heme</name>
        <dbReference type="ChEBI" id="CHEBI:30413"/>
    </ligand>
    <ligandPart>
        <name>Fe</name>
        <dbReference type="ChEBI" id="CHEBI:18248"/>
    </ligandPart>
</feature>
<dbReference type="GO" id="GO:0004497">
    <property type="term" value="F:monooxygenase activity"/>
    <property type="evidence" value="ECO:0007669"/>
    <property type="project" value="UniProtKB-KW"/>
</dbReference>
<dbReference type="GO" id="GO:0020037">
    <property type="term" value="F:heme binding"/>
    <property type="evidence" value="ECO:0007669"/>
    <property type="project" value="InterPro"/>
</dbReference>
<evidence type="ECO:0000256" key="16">
    <source>
        <dbReference type="SAM" id="SignalP"/>
    </source>
</evidence>
<dbReference type="KEGG" id="bman:114253008"/>
<dbReference type="InterPro" id="IPR002401">
    <property type="entry name" value="Cyt_P450_E_grp-I"/>
</dbReference>
<evidence type="ECO:0000256" key="2">
    <source>
        <dbReference type="ARBA" id="ARBA00003690"/>
    </source>
</evidence>
<feature type="chain" id="PRO_5026946715" evidence="16">
    <location>
        <begin position="18"/>
        <end position="484"/>
    </location>
</feature>
<dbReference type="GO" id="GO:0005506">
    <property type="term" value="F:iron ion binding"/>
    <property type="evidence" value="ECO:0007669"/>
    <property type="project" value="InterPro"/>
</dbReference>
<dbReference type="InterPro" id="IPR017972">
    <property type="entry name" value="Cyt_P450_CS"/>
</dbReference>
<keyword evidence="8" id="KW-0256">Endoplasmic reticulum</keyword>
<reference evidence="18" key="1">
    <citation type="submission" date="2025-08" db="UniProtKB">
        <authorList>
            <consortium name="RefSeq"/>
        </authorList>
    </citation>
    <scope>IDENTIFICATION</scope>
    <source>
        <tissue evidence="18">Silk gland</tissue>
    </source>
</reference>
<keyword evidence="10 15" id="KW-0560">Oxidoreductase</keyword>
<keyword evidence="17" id="KW-1185">Reference proteome</keyword>
<comment type="cofactor">
    <cofactor evidence="1 14">
        <name>heme</name>
        <dbReference type="ChEBI" id="CHEBI:30413"/>
    </cofactor>
</comment>
<evidence type="ECO:0000256" key="3">
    <source>
        <dbReference type="ARBA" id="ARBA00004174"/>
    </source>
</evidence>
<evidence type="ECO:0000256" key="7">
    <source>
        <dbReference type="ARBA" id="ARBA00022723"/>
    </source>
</evidence>
<dbReference type="Proteomes" id="UP000504629">
    <property type="component" value="Unplaced"/>
</dbReference>
<evidence type="ECO:0000256" key="13">
    <source>
        <dbReference type="ARBA" id="ARBA00023136"/>
    </source>
</evidence>
<evidence type="ECO:0000313" key="18">
    <source>
        <dbReference type="RefSeq" id="XP_028043542.1"/>
    </source>
</evidence>
<dbReference type="InterPro" id="IPR001128">
    <property type="entry name" value="Cyt_P450"/>
</dbReference>
<evidence type="ECO:0000256" key="5">
    <source>
        <dbReference type="ARBA" id="ARBA00010617"/>
    </source>
</evidence>
<comment type="subcellular location">
    <subcellularLocation>
        <location evidence="4">Endoplasmic reticulum membrane</location>
        <topology evidence="4">Peripheral membrane protein</topology>
    </subcellularLocation>
    <subcellularLocation>
        <location evidence="3">Microsome membrane</location>
        <topology evidence="3">Peripheral membrane protein</topology>
    </subcellularLocation>
</comment>
<keyword evidence="7 14" id="KW-0479">Metal-binding</keyword>
<organism evidence="17 18">
    <name type="scientific">Bombyx mandarina</name>
    <name type="common">Wild silk moth</name>
    <name type="synonym">Wild silkworm</name>
    <dbReference type="NCBI Taxonomy" id="7092"/>
    <lineage>
        <taxon>Eukaryota</taxon>
        <taxon>Metazoa</taxon>
        <taxon>Ecdysozoa</taxon>
        <taxon>Arthropoda</taxon>
        <taxon>Hexapoda</taxon>
        <taxon>Insecta</taxon>
        <taxon>Pterygota</taxon>
        <taxon>Neoptera</taxon>
        <taxon>Endopterygota</taxon>
        <taxon>Lepidoptera</taxon>
        <taxon>Glossata</taxon>
        <taxon>Ditrysia</taxon>
        <taxon>Bombycoidea</taxon>
        <taxon>Bombycidae</taxon>
        <taxon>Bombycinae</taxon>
        <taxon>Bombyx</taxon>
    </lineage>
</organism>
<dbReference type="SUPFAM" id="SSF48264">
    <property type="entry name" value="Cytochrome P450"/>
    <property type="match status" value="1"/>
</dbReference>
<keyword evidence="13" id="KW-0472">Membrane</keyword>
<dbReference type="OrthoDB" id="1372046at2759"/>